<protein>
    <submittedName>
        <fullName evidence="2">Uncharacterized protein</fullName>
    </submittedName>
</protein>
<dbReference type="EMBL" id="MCRM02000004">
    <property type="protein sequence ID" value="PNV76020.1"/>
    <property type="molecule type" value="Genomic_DNA"/>
</dbReference>
<proteinExistence type="predicted"/>
<evidence type="ECO:0000313" key="2">
    <source>
        <dbReference type="EMBL" id="PNV76020.1"/>
    </source>
</evidence>
<evidence type="ECO:0000313" key="3">
    <source>
        <dbReference type="Proteomes" id="UP000094669"/>
    </source>
</evidence>
<keyword evidence="3" id="KW-1185">Reference proteome</keyword>
<comment type="caution">
    <text evidence="2">The sequence shown here is derived from an EMBL/GenBank/DDBJ whole genome shotgun (WGS) entry which is preliminary data.</text>
</comment>
<evidence type="ECO:0000256" key="1">
    <source>
        <dbReference type="SAM" id="SignalP"/>
    </source>
</evidence>
<sequence>MIQKRKAKIKLTIFISAALLLLWSGSSLSAGEAFELDGDPAENDLRIIAALNKLTYDRIISNKVTKGFAYRYTSRWYSPITIDVFVLGFSKREKLSLIRIESPKKGSERAFKNYLLEELTRKQVLEGQPSPGIESAAEVSGRKSYLISGTLALIEPATSVYYSSSKSPVYSSSDALKGIFGYIVADLLLAGVGYYYASTTIHSHSAIQSLLGKPTPSGNVLESPGAGVFLGLLLVPRLYRMVGSWQDTYTHNRILELNVSKSF</sequence>
<keyword evidence="1" id="KW-0732">Signal</keyword>
<gene>
    <name evidence="2" type="ORF">BES34_005820</name>
</gene>
<dbReference type="Proteomes" id="UP000094669">
    <property type="component" value="Unassembled WGS sequence"/>
</dbReference>
<name>A0ABX4YLI4_9LEPT</name>
<organism evidence="2 3">
    <name type="scientific">Leptospira inadai serovar Lyme</name>
    <dbReference type="NCBI Taxonomy" id="293084"/>
    <lineage>
        <taxon>Bacteria</taxon>
        <taxon>Pseudomonadati</taxon>
        <taxon>Spirochaetota</taxon>
        <taxon>Spirochaetia</taxon>
        <taxon>Leptospirales</taxon>
        <taxon>Leptospiraceae</taxon>
        <taxon>Leptospira</taxon>
    </lineage>
</organism>
<accession>A0ABX4YLI4</accession>
<feature type="signal peptide" evidence="1">
    <location>
        <begin position="1"/>
        <end position="29"/>
    </location>
</feature>
<feature type="chain" id="PRO_5045893992" evidence="1">
    <location>
        <begin position="30"/>
        <end position="263"/>
    </location>
</feature>
<dbReference type="RefSeq" id="WP_010416881.1">
    <property type="nucleotide sequence ID" value="NZ_MCRM02000004.1"/>
</dbReference>
<reference evidence="2" key="1">
    <citation type="submission" date="2018-01" db="EMBL/GenBank/DDBJ databases">
        <title>Genomic characterization of Leptospira inadai serogroup Lyme isolated from captured rat in Brazil and comparative analysis with human reference strain.</title>
        <authorList>
            <person name="Moreno L.Z."/>
            <person name="Loureiro A.P."/>
            <person name="Miraglia F."/>
            <person name="Kremer F.S."/>
            <person name="Eslabao M.R."/>
            <person name="Dellagostin O.A."/>
            <person name="Lilenbaum W."/>
            <person name="Moreno A.M."/>
        </authorList>
    </citation>
    <scope>NUCLEOTIDE SEQUENCE [LARGE SCALE GENOMIC DNA]</scope>
    <source>
        <strain evidence="2">M34/99</strain>
    </source>
</reference>